<keyword evidence="2" id="KW-1185">Reference proteome</keyword>
<dbReference type="CDD" id="cd01647">
    <property type="entry name" value="RT_LTR"/>
    <property type="match status" value="1"/>
</dbReference>
<dbReference type="InterPro" id="IPR043502">
    <property type="entry name" value="DNA/RNA_pol_sf"/>
</dbReference>
<dbReference type="PANTHER" id="PTHR37984">
    <property type="entry name" value="PROTEIN CBG26694"/>
    <property type="match status" value="1"/>
</dbReference>
<sequence>MQLQGATMFTKLELLKEYFHIPLALESRPLTTTITPYGLFQYKCLPIGLMDAASIFQRLVSQTPVGCEGCISYLEDLLVFGSTAPQHDEGLRAVLQCLSDKDFCLNIAKCQVMVTDVPLLGHLISSTHIKSDPKSLAAIQKVLIPQSITNIRSFPGSISYHHEF</sequence>
<dbReference type="InterPro" id="IPR000477">
    <property type="entry name" value="RT_dom"/>
</dbReference>
<organism evidence="2 3">
    <name type="scientific">Romanomermis culicivorax</name>
    <name type="common">Nematode worm</name>
    <dbReference type="NCBI Taxonomy" id="13658"/>
    <lineage>
        <taxon>Eukaryota</taxon>
        <taxon>Metazoa</taxon>
        <taxon>Ecdysozoa</taxon>
        <taxon>Nematoda</taxon>
        <taxon>Enoplea</taxon>
        <taxon>Dorylaimia</taxon>
        <taxon>Mermithida</taxon>
        <taxon>Mermithoidea</taxon>
        <taxon>Mermithidae</taxon>
        <taxon>Romanomermis</taxon>
    </lineage>
</organism>
<dbReference type="InterPro" id="IPR050951">
    <property type="entry name" value="Retrovirus_Pol_polyprotein"/>
</dbReference>
<dbReference type="AlphaFoldDB" id="A0A915KED8"/>
<evidence type="ECO:0000313" key="2">
    <source>
        <dbReference type="Proteomes" id="UP000887565"/>
    </source>
</evidence>
<evidence type="ECO:0000313" key="3">
    <source>
        <dbReference type="WBParaSite" id="nRc.2.0.1.t36304-RA"/>
    </source>
</evidence>
<proteinExistence type="predicted"/>
<feature type="domain" description="Reverse transcriptase" evidence="1">
    <location>
        <begin position="2"/>
        <end position="122"/>
    </location>
</feature>
<dbReference type="Gene3D" id="3.10.10.10">
    <property type="entry name" value="HIV Type 1 Reverse Transcriptase, subunit A, domain 1"/>
    <property type="match status" value="1"/>
</dbReference>
<dbReference type="SUPFAM" id="SSF56672">
    <property type="entry name" value="DNA/RNA polymerases"/>
    <property type="match status" value="1"/>
</dbReference>
<name>A0A915KED8_ROMCU</name>
<protein>
    <submittedName>
        <fullName evidence="3">Reverse transcriptase domain-containing protein</fullName>
    </submittedName>
</protein>
<dbReference type="Pfam" id="PF00078">
    <property type="entry name" value="RVT_1"/>
    <property type="match status" value="1"/>
</dbReference>
<dbReference type="PANTHER" id="PTHR37984:SF5">
    <property type="entry name" value="PROTEIN NYNRIN-LIKE"/>
    <property type="match status" value="1"/>
</dbReference>
<dbReference type="OMA" id="FREVEWK"/>
<dbReference type="Proteomes" id="UP000887565">
    <property type="component" value="Unplaced"/>
</dbReference>
<dbReference type="WBParaSite" id="nRc.2.0.1.t36304-RA">
    <property type="protein sequence ID" value="nRc.2.0.1.t36304-RA"/>
    <property type="gene ID" value="nRc.2.0.1.g36304"/>
</dbReference>
<dbReference type="InterPro" id="IPR043128">
    <property type="entry name" value="Rev_trsase/Diguanyl_cyclase"/>
</dbReference>
<reference evidence="3" key="1">
    <citation type="submission" date="2022-11" db="UniProtKB">
        <authorList>
            <consortium name="WormBaseParasite"/>
        </authorList>
    </citation>
    <scope>IDENTIFICATION</scope>
</reference>
<accession>A0A915KED8</accession>
<dbReference type="Gene3D" id="3.30.70.270">
    <property type="match status" value="1"/>
</dbReference>
<evidence type="ECO:0000259" key="1">
    <source>
        <dbReference type="Pfam" id="PF00078"/>
    </source>
</evidence>